<dbReference type="GO" id="GO:0009881">
    <property type="term" value="F:photoreceptor activity"/>
    <property type="evidence" value="ECO:0007669"/>
    <property type="project" value="UniProtKB-KW"/>
</dbReference>
<dbReference type="GeneID" id="106161680"/>
<keyword evidence="14" id="KW-1185">Reference proteome</keyword>
<evidence type="ECO:0000256" key="2">
    <source>
        <dbReference type="ARBA" id="ARBA00022543"/>
    </source>
</evidence>
<dbReference type="PANTHER" id="PTHR24240">
    <property type="entry name" value="OPSIN"/>
    <property type="match status" value="1"/>
</dbReference>
<keyword evidence="4 12" id="KW-0812">Transmembrane</keyword>
<dbReference type="OrthoDB" id="6142583at2759"/>
<evidence type="ECO:0000256" key="11">
    <source>
        <dbReference type="ARBA" id="ARBA00023224"/>
    </source>
</evidence>
<keyword evidence="7" id="KW-0157">Chromophore</keyword>
<keyword evidence="11" id="KW-0807">Transducer</keyword>
<dbReference type="STRING" id="7574.A0A1S3I794"/>
<evidence type="ECO:0000256" key="10">
    <source>
        <dbReference type="ARBA" id="ARBA00023170"/>
    </source>
</evidence>
<feature type="domain" description="G-protein coupled receptors family 1 profile" evidence="13">
    <location>
        <begin position="1"/>
        <end position="165"/>
    </location>
</feature>
<keyword evidence="10" id="KW-0675">Receptor</keyword>
<proteinExistence type="predicted"/>
<dbReference type="PROSITE" id="PS00238">
    <property type="entry name" value="OPSIN"/>
    <property type="match status" value="1"/>
</dbReference>
<keyword evidence="6 12" id="KW-1133">Transmembrane helix</keyword>
<dbReference type="PROSITE" id="PS50262">
    <property type="entry name" value="G_PROTEIN_RECEP_F1_2"/>
    <property type="match status" value="1"/>
</dbReference>
<keyword evidence="2" id="KW-0600">Photoreceptor protein</keyword>
<gene>
    <name evidence="15" type="primary">LOC106161680</name>
</gene>
<dbReference type="InterPro" id="IPR050125">
    <property type="entry name" value="GPCR_opsins"/>
</dbReference>
<dbReference type="GO" id="GO:0007602">
    <property type="term" value="P:phototransduction"/>
    <property type="evidence" value="ECO:0007669"/>
    <property type="project" value="UniProtKB-KW"/>
</dbReference>
<dbReference type="InParanoid" id="A0A1S3I794"/>
<dbReference type="InterPro" id="IPR027430">
    <property type="entry name" value="Retinal_BS"/>
</dbReference>
<protein>
    <submittedName>
        <fullName evidence="15">Melanopsin-like</fullName>
    </submittedName>
</protein>
<dbReference type="Gene3D" id="1.20.1070.10">
    <property type="entry name" value="Rhodopsin 7-helix transmembrane proteins"/>
    <property type="match status" value="1"/>
</dbReference>
<evidence type="ECO:0000256" key="1">
    <source>
        <dbReference type="ARBA" id="ARBA00004141"/>
    </source>
</evidence>
<name>A0A1S3I794_LINAN</name>
<comment type="subcellular location">
    <subcellularLocation>
        <location evidence="1">Membrane</location>
        <topology evidence="1">Multi-pass membrane protein</topology>
    </subcellularLocation>
</comment>
<evidence type="ECO:0000256" key="6">
    <source>
        <dbReference type="ARBA" id="ARBA00022989"/>
    </source>
</evidence>
<dbReference type="CDD" id="cd14969">
    <property type="entry name" value="7tmA_Opsins_type2_animals"/>
    <property type="match status" value="1"/>
</dbReference>
<evidence type="ECO:0000256" key="9">
    <source>
        <dbReference type="ARBA" id="ARBA00023136"/>
    </source>
</evidence>
<feature type="transmembrane region" description="Helical" evidence="12">
    <location>
        <begin position="142"/>
        <end position="164"/>
    </location>
</feature>
<dbReference type="InterPro" id="IPR017452">
    <property type="entry name" value="GPCR_Rhodpsn_7TM"/>
</dbReference>
<dbReference type="Proteomes" id="UP000085678">
    <property type="component" value="Unplaced"/>
</dbReference>
<organism evidence="14 15">
    <name type="scientific">Lingula anatina</name>
    <name type="common">Brachiopod</name>
    <name type="synonym">Lingula unguis</name>
    <dbReference type="NCBI Taxonomy" id="7574"/>
    <lineage>
        <taxon>Eukaryota</taxon>
        <taxon>Metazoa</taxon>
        <taxon>Spiralia</taxon>
        <taxon>Lophotrochozoa</taxon>
        <taxon>Brachiopoda</taxon>
        <taxon>Linguliformea</taxon>
        <taxon>Lingulata</taxon>
        <taxon>Lingulida</taxon>
        <taxon>Linguloidea</taxon>
        <taxon>Lingulidae</taxon>
        <taxon>Lingula</taxon>
    </lineage>
</organism>
<dbReference type="GO" id="GO:0004930">
    <property type="term" value="F:G protein-coupled receptor activity"/>
    <property type="evidence" value="ECO:0007669"/>
    <property type="project" value="UniProtKB-KW"/>
</dbReference>
<dbReference type="InterPro" id="IPR000276">
    <property type="entry name" value="GPCR_Rhodpsn"/>
</dbReference>
<evidence type="ECO:0000256" key="8">
    <source>
        <dbReference type="ARBA" id="ARBA00023040"/>
    </source>
</evidence>
<dbReference type="AlphaFoldDB" id="A0A1S3I794"/>
<evidence type="ECO:0000259" key="13">
    <source>
        <dbReference type="PROSITE" id="PS50262"/>
    </source>
</evidence>
<keyword evidence="3" id="KW-0716">Sensory transduction</keyword>
<dbReference type="RefSeq" id="XP_013394150.1">
    <property type="nucleotide sequence ID" value="XM_013538696.1"/>
</dbReference>
<evidence type="ECO:0000256" key="12">
    <source>
        <dbReference type="SAM" id="Phobius"/>
    </source>
</evidence>
<evidence type="ECO:0000256" key="7">
    <source>
        <dbReference type="ARBA" id="ARBA00022991"/>
    </source>
</evidence>
<keyword evidence="5" id="KW-0681">Retinal protein</keyword>
<dbReference type="PRINTS" id="PR00237">
    <property type="entry name" value="GPCRRHODOPSN"/>
</dbReference>
<dbReference type="SUPFAM" id="SSF81321">
    <property type="entry name" value="Family A G protein-coupled receptor-like"/>
    <property type="match status" value="1"/>
</dbReference>
<sequence length="276" mass="30779">MRLDIRKAIQIAAGAWLYALLWALPPVFGWSSYTTEGPGTWCSVLWQSSDPIDVSYIITLFFFCFFIPVVIMVVCYYHLYREVRRMARQTSIEQDSSAGRENIRREKKVAKMTIVVWAAFLIAWTPYATVALISTFGDASSISYMAAALPSVMAKSATVYNPFIYVAMNERFRRAAVNQVPCLKLLIKIDEDEGVAEQSDNTTVTHAAPAVQFTSSKRSPPIQAIASPYRVDTASSLKTETETKASTHGTAQVTNIDVMEIPYDHTRASTSRAHPL</sequence>
<dbReference type="KEGG" id="lak:106161680"/>
<reference evidence="15" key="1">
    <citation type="submission" date="2025-08" db="UniProtKB">
        <authorList>
            <consortium name="RefSeq"/>
        </authorList>
    </citation>
    <scope>IDENTIFICATION</scope>
    <source>
        <tissue evidence="15">Gonads</tissue>
    </source>
</reference>
<evidence type="ECO:0000256" key="5">
    <source>
        <dbReference type="ARBA" id="ARBA00022925"/>
    </source>
</evidence>
<accession>A0A1S3I794</accession>
<evidence type="ECO:0000313" key="14">
    <source>
        <dbReference type="Proteomes" id="UP000085678"/>
    </source>
</evidence>
<feature type="transmembrane region" description="Helical" evidence="12">
    <location>
        <begin position="53"/>
        <end position="79"/>
    </location>
</feature>
<evidence type="ECO:0000256" key="3">
    <source>
        <dbReference type="ARBA" id="ARBA00022606"/>
    </source>
</evidence>
<evidence type="ECO:0000313" key="15">
    <source>
        <dbReference type="RefSeq" id="XP_013394150.1"/>
    </source>
</evidence>
<evidence type="ECO:0000256" key="4">
    <source>
        <dbReference type="ARBA" id="ARBA00022692"/>
    </source>
</evidence>
<keyword evidence="8" id="KW-0297">G-protein coupled receptor</keyword>
<dbReference type="GO" id="GO:0016020">
    <property type="term" value="C:membrane"/>
    <property type="evidence" value="ECO:0007669"/>
    <property type="project" value="UniProtKB-SubCell"/>
</dbReference>
<feature type="transmembrane region" description="Helical" evidence="12">
    <location>
        <begin position="114"/>
        <end position="136"/>
    </location>
</feature>
<dbReference type="Pfam" id="PF00001">
    <property type="entry name" value="7tm_1"/>
    <property type="match status" value="1"/>
</dbReference>
<keyword evidence="9 12" id="KW-0472">Membrane</keyword>